<reference evidence="1 2" key="1">
    <citation type="submission" date="2024-03" db="EMBL/GenBank/DDBJ databases">
        <authorList>
            <person name="Gkanogiannis A."/>
            <person name="Becerra Lopez-Lavalle L."/>
        </authorList>
    </citation>
    <scope>NUCLEOTIDE SEQUENCE [LARGE SCALE GENOMIC DNA]</scope>
</reference>
<evidence type="ECO:0000313" key="2">
    <source>
        <dbReference type="Proteomes" id="UP001642487"/>
    </source>
</evidence>
<evidence type="ECO:0000313" key="1">
    <source>
        <dbReference type="EMBL" id="CAK9329789.1"/>
    </source>
</evidence>
<dbReference type="Proteomes" id="UP001642487">
    <property type="component" value="Chromosome 9"/>
</dbReference>
<accession>A0ABP0ZAJ9</accession>
<organism evidence="1 2">
    <name type="scientific">Citrullus colocynthis</name>
    <name type="common">colocynth</name>
    <dbReference type="NCBI Taxonomy" id="252529"/>
    <lineage>
        <taxon>Eukaryota</taxon>
        <taxon>Viridiplantae</taxon>
        <taxon>Streptophyta</taxon>
        <taxon>Embryophyta</taxon>
        <taxon>Tracheophyta</taxon>
        <taxon>Spermatophyta</taxon>
        <taxon>Magnoliopsida</taxon>
        <taxon>eudicotyledons</taxon>
        <taxon>Gunneridae</taxon>
        <taxon>Pentapetalae</taxon>
        <taxon>rosids</taxon>
        <taxon>fabids</taxon>
        <taxon>Cucurbitales</taxon>
        <taxon>Cucurbitaceae</taxon>
        <taxon>Benincaseae</taxon>
        <taxon>Citrullus</taxon>
    </lineage>
</organism>
<protein>
    <submittedName>
        <fullName evidence="1">Uncharacterized protein</fullName>
    </submittedName>
</protein>
<gene>
    <name evidence="1" type="ORF">CITCOLO1_LOCUS22268</name>
</gene>
<name>A0ABP0ZAJ9_9ROSI</name>
<dbReference type="EMBL" id="OZ021743">
    <property type="protein sequence ID" value="CAK9329789.1"/>
    <property type="molecule type" value="Genomic_DNA"/>
</dbReference>
<proteinExistence type="predicted"/>
<sequence length="159" mass="17659">MVVDFVFFNLGSSNKSVNSLTGTDTNKKNTSFIDHIGVDKNLEVMSDTFVSCNCGHGICAIDSVNTKKKNTSSIDDMKEDKNLEVISKVDKNLEVMSDTFVGYNYGHERCVIDWFCMCKMEGVKCCESRSCDCSNKSMNSLTGAHTKKKNTSSIETKDE</sequence>
<keyword evidence="2" id="KW-1185">Reference proteome</keyword>